<evidence type="ECO:0000256" key="1">
    <source>
        <dbReference type="SAM" id="MobiDB-lite"/>
    </source>
</evidence>
<organism evidence="2 3">
    <name type="scientific">Lophium mytilinum</name>
    <dbReference type="NCBI Taxonomy" id="390894"/>
    <lineage>
        <taxon>Eukaryota</taxon>
        <taxon>Fungi</taxon>
        <taxon>Dikarya</taxon>
        <taxon>Ascomycota</taxon>
        <taxon>Pezizomycotina</taxon>
        <taxon>Dothideomycetes</taxon>
        <taxon>Pleosporomycetidae</taxon>
        <taxon>Mytilinidiales</taxon>
        <taxon>Mytilinidiaceae</taxon>
        <taxon>Lophium</taxon>
    </lineage>
</organism>
<keyword evidence="3" id="KW-1185">Reference proteome</keyword>
<dbReference type="Proteomes" id="UP000799750">
    <property type="component" value="Unassembled WGS sequence"/>
</dbReference>
<dbReference type="AlphaFoldDB" id="A0A6A6R8K9"/>
<dbReference type="EMBL" id="MU004184">
    <property type="protein sequence ID" value="KAF2499767.1"/>
    <property type="molecule type" value="Genomic_DNA"/>
</dbReference>
<feature type="region of interest" description="Disordered" evidence="1">
    <location>
        <begin position="1"/>
        <end position="40"/>
    </location>
</feature>
<sequence length="126" mass="13102">MQDGVSSTGEKSLDQPKPSSTSAATTHHPTEPAQQTLANGADAIAEDLDAYMAKANEAAPKIDLTQPSACPCHHHVLNYQVGENGTLHVPTRAGSISGQQPTASKKCTCDQALEAAYRNSCSNAQG</sequence>
<evidence type="ECO:0000313" key="2">
    <source>
        <dbReference type="EMBL" id="KAF2499767.1"/>
    </source>
</evidence>
<feature type="compositionally biased region" description="Polar residues" evidence="1">
    <location>
        <begin position="1"/>
        <end position="10"/>
    </location>
</feature>
<reference evidence="2" key="1">
    <citation type="journal article" date="2020" name="Stud. Mycol.">
        <title>101 Dothideomycetes genomes: a test case for predicting lifestyles and emergence of pathogens.</title>
        <authorList>
            <person name="Haridas S."/>
            <person name="Albert R."/>
            <person name="Binder M."/>
            <person name="Bloem J."/>
            <person name="Labutti K."/>
            <person name="Salamov A."/>
            <person name="Andreopoulos B."/>
            <person name="Baker S."/>
            <person name="Barry K."/>
            <person name="Bills G."/>
            <person name="Bluhm B."/>
            <person name="Cannon C."/>
            <person name="Castanera R."/>
            <person name="Culley D."/>
            <person name="Daum C."/>
            <person name="Ezra D."/>
            <person name="Gonzalez J."/>
            <person name="Henrissat B."/>
            <person name="Kuo A."/>
            <person name="Liang C."/>
            <person name="Lipzen A."/>
            <person name="Lutzoni F."/>
            <person name="Magnuson J."/>
            <person name="Mondo S."/>
            <person name="Nolan M."/>
            <person name="Ohm R."/>
            <person name="Pangilinan J."/>
            <person name="Park H.-J."/>
            <person name="Ramirez L."/>
            <person name="Alfaro M."/>
            <person name="Sun H."/>
            <person name="Tritt A."/>
            <person name="Yoshinaga Y."/>
            <person name="Zwiers L.-H."/>
            <person name="Turgeon B."/>
            <person name="Goodwin S."/>
            <person name="Spatafora J."/>
            <person name="Crous P."/>
            <person name="Grigoriev I."/>
        </authorList>
    </citation>
    <scope>NUCLEOTIDE SEQUENCE</scope>
    <source>
        <strain evidence="2">CBS 269.34</strain>
    </source>
</reference>
<dbReference type="OrthoDB" id="10459115at2759"/>
<name>A0A6A6R8K9_9PEZI</name>
<feature type="compositionally biased region" description="Low complexity" evidence="1">
    <location>
        <begin position="18"/>
        <end position="33"/>
    </location>
</feature>
<evidence type="ECO:0000313" key="3">
    <source>
        <dbReference type="Proteomes" id="UP000799750"/>
    </source>
</evidence>
<protein>
    <submittedName>
        <fullName evidence="2">Uncharacterized protein</fullName>
    </submittedName>
</protein>
<accession>A0A6A6R8K9</accession>
<proteinExistence type="predicted"/>
<gene>
    <name evidence="2" type="ORF">BU16DRAFT_558070</name>
</gene>